<gene>
    <name evidence="1" type="ORF">OJAG_03000</name>
</gene>
<reference evidence="1 2" key="1">
    <citation type="submission" date="2016-01" db="EMBL/GenBank/DDBJ databases">
        <title>Genome sequence of Oerskovia enterophila VJag, an agar and cellulose degrading bacterium.</title>
        <authorList>
            <person name="Poehlein A."/>
            <person name="Jag V."/>
            <person name="Bengelsdorf F."/>
            <person name="Duerre P."/>
            <person name="Daniel R."/>
        </authorList>
    </citation>
    <scope>NUCLEOTIDE SEQUENCE [LARGE SCALE GENOMIC DNA]</scope>
    <source>
        <strain evidence="1 2">VJag</strain>
    </source>
</reference>
<dbReference type="EMBL" id="LRIE01000033">
    <property type="protein sequence ID" value="KZM37008.1"/>
    <property type="molecule type" value="Genomic_DNA"/>
</dbReference>
<sequence>MIRPQWVWELDDADGRALTTPVSPAFTNQFDAEQWLGESWRDLAAQGAAAARLLNDGAQATATVELRTA</sequence>
<comment type="caution">
    <text evidence="1">The sequence shown here is derived from an EMBL/GenBank/DDBJ whole genome shotgun (WGS) entry which is preliminary data.</text>
</comment>
<dbReference type="AlphaFoldDB" id="A0A161YKL7"/>
<name>A0A161YKL7_9CELL</name>
<evidence type="ECO:0000313" key="2">
    <source>
        <dbReference type="Proteomes" id="UP000076447"/>
    </source>
</evidence>
<protein>
    <submittedName>
        <fullName evidence="1">Uncharacterized protein</fullName>
    </submittedName>
</protein>
<proteinExistence type="predicted"/>
<dbReference type="PATRIC" id="fig|43678.3.peg.317"/>
<dbReference type="OrthoDB" id="3214648at2"/>
<organism evidence="1 2">
    <name type="scientific">Oerskovia enterophila</name>
    <dbReference type="NCBI Taxonomy" id="43678"/>
    <lineage>
        <taxon>Bacteria</taxon>
        <taxon>Bacillati</taxon>
        <taxon>Actinomycetota</taxon>
        <taxon>Actinomycetes</taxon>
        <taxon>Micrococcales</taxon>
        <taxon>Cellulomonadaceae</taxon>
        <taxon>Oerskovia</taxon>
    </lineage>
</organism>
<evidence type="ECO:0000313" key="1">
    <source>
        <dbReference type="EMBL" id="KZM37008.1"/>
    </source>
</evidence>
<dbReference type="STRING" id="43678.OJAG_03000"/>
<accession>A0A161YKL7</accession>
<dbReference type="RefSeq" id="WP_056651218.1">
    <property type="nucleotide sequence ID" value="NZ_JBEPRG010000061.1"/>
</dbReference>
<dbReference type="Proteomes" id="UP000076447">
    <property type="component" value="Unassembled WGS sequence"/>
</dbReference>